<dbReference type="PANTHER" id="PTHR11441">
    <property type="entry name" value="THYMIDINE KINASE"/>
    <property type="match status" value="1"/>
</dbReference>
<evidence type="ECO:0000313" key="12">
    <source>
        <dbReference type="Proteomes" id="UP000030755"/>
    </source>
</evidence>
<dbReference type="Proteomes" id="UP000030755">
    <property type="component" value="Unassembled WGS sequence"/>
</dbReference>
<protein>
    <recommendedName>
        <fullName evidence="2 9">Thymidine kinase</fullName>
        <ecNumber evidence="2 9">2.7.1.21</ecNumber>
    </recommendedName>
</protein>
<evidence type="ECO:0000313" key="11">
    <source>
        <dbReference type="EMBL" id="EPZ34135.1"/>
    </source>
</evidence>
<evidence type="ECO:0000256" key="6">
    <source>
        <dbReference type="ARBA" id="ARBA00022777"/>
    </source>
</evidence>
<evidence type="ECO:0000256" key="7">
    <source>
        <dbReference type="ARBA" id="ARBA00022840"/>
    </source>
</evidence>
<dbReference type="STRING" id="988480.A0A075AVI7"/>
<dbReference type="GO" id="GO:0005829">
    <property type="term" value="C:cytosol"/>
    <property type="evidence" value="ECO:0007669"/>
    <property type="project" value="TreeGrafter"/>
</dbReference>
<keyword evidence="6 9" id="KW-0418">Kinase</keyword>
<reference evidence="11 12" key="1">
    <citation type="journal article" date="2013" name="Curr. Biol.">
        <title>Shared signatures of parasitism and phylogenomics unite Cryptomycota and microsporidia.</title>
        <authorList>
            <person name="James T.Y."/>
            <person name="Pelin A."/>
            <person name="Bonen L."/>
            <person name="Ahrendt S."/>
            <person name="Sain D."/>
            <person name="Corradi N."/>
            <person name="Stajich J.E."/>
        </authorList>
    </citation>
    <scope>NUCLEOTIDE SEQUENCE [LARGE SCALE GENOMIC DNA]</scope>
    <source>
        <strain evidence="11 12">CSF55</strain>
    </source>
</reference>
<organism evidence="11 12">
    <name type="scientific">Rozella allomycis (strain CSF55)</name>
    <dbReference type="NCBI Taxonomy" id="988480"/>
    <lineage>
        <taxon>Eukaryota</taxon>
        <taxon>Fungi</taxon>
        <taxon>Fungi incertae sedis</taxon>
        <taxon>Cryptomycota</taxon>
        <taxon>Cryptomycota incertae sedis</taxon>
        <taxon>Rozella</taxon>
    </lineage>
</organism>
<dbReference type="OrthoDB" id="2194859at2759"/>
<evidence type="ECO:0000256" key="3">
    <source>
        <dbReference type="ARBA" id="ARBA00022634"/>
    </source>
</evidence>
<proteinExistence type="inferred from homology"/>
<evidence type="ECO:0000256" key="2">
    <source>
        <dbReference type="ARBA" id="ARBA00012118"/>
    </source>
</evidence>
<dbReference type="Gene3D" id="3.40.50.300">
    <property type="entry name" value="P-loop containing nucleotide triphosphate hydrolases"/>
    <property type="match status" value="1"/>
</dbReference>
<dbReference type="InterPro" id="IPR027417">
    <property type="entry name" value="P-loop_NTPase"/>
</dbReference>
<dbReference type="GO" id="GO:0071897">
    <property type="term" value="P:DNA biosynthetic process"/>
    <property type="evidence" value="ECO:0007669"/>
    <property type="project" value="UniProtKB-KW"/>
</dbReference>
<comment type="similarity">
    <text evidence="1 10">Belongs to the thymidine kinase family.</text>
</comment>
<keyword evidence="4 9" id="KW-0808">Transferase</keyword>
<evidence type="ECO:0000256" key="1">
    <source>
        <dbReference type="ARBA" id="ARBA00007587"/>
    </source>
</evidence>
<evidence type="ECO:0000256" key="4">
    <source>
        <dbReference type="ARBA" id="ARBA00022679"/>
    </source>
</evidence>
<accession>A0A075AVI7</accession>
<keyword evidence="7 9" id="KW-0067">ATP-binding</keyword>
<evidence type="ECO:0000256" key="8">
    <source>
        <dbReference type="PIRSR" id="PIRSR035805-1"/>
    </source>
</evidence>
<dbReference type="HOGENOM" id="CLU_064400_2_1_1"/>
<dbReference type="InterPro" id="IPR001267">
    <property type="entry name" value="Thymidine_kinase"/>
</dbReference>
<dbReference type="Pfam" id="PF00265">
    <property type="entry name" value="TK"/>
    <property type="match status" value="1"/>
</dbReference>
<dbReference type="GO" id="GO:0005524">
    <property type="term" value="F:ATP binding"/>
    <property type="evidence" value="ECO:0007669"/>
    <property type="project" value="UniProtKB-KW"/>
</dbReference>
<dbReference type="PANTHER" id="PTHR11441:SF0">
    <property type="entry name" value="THYMIDINE KINASE, CYTOSOLIC"/>
    <property type="match status" value="1"/>
</dbReference>
<dbReference type="EC" id="2.7.1.21" evidence="2 9"/>
<keyword evidence="5 9" id="KW-0547">Nucleotide-binding</keyword>
<feature type="active site" description="Proton acceptor" evidence="8">
    <location>
        <position position="124"/>
    </location>
</feature>
<keyword evidence="3 9" id="KW-0237">DNA synthesis</keyword>
<dbReference type="AlphaFoldDB" id="A0A075AVI7"/>
<dbReference type="GO" id="GO:0046104">
    <property type="term" value="P:thymidine metabolic process"/>
    <property type="evidence" value="ECO:0007669"/>
    <property type="project" value="TreeGrafter"/>
</dbReference>
<dbReference type="PIRSF" id="PIRSF035805">
    <property type="entry name" value="TK_cell"/>
    <property type="match status" value="1"/>
</dbReference>
<name>A0A075AVI7_ROZAC</name>
<dbReference type="EMBL" id="KE560987">
    <property type="protein sequence ID" value="EPZ34135.1"/>
    <property type="molecule type" value="Genomic_DNA"/>
</dbReference>
<keyword evidence="12" id="KW-1185">Reference proteome</keyword>
<dbReference type="GO" id="GO:0004797">
    <property type="term" value="F:thymidine kinase activity"/>
    <property type="evidence" value="ECO:0007669"/>
    <property type="project" value="UniProtKB-EC"/>
</dbReference>
<evidence type="ECO:0000256" key="5">
    <source>
        <dbReference type="ARBA" id="ARBA00022741"/>
    </source>
</evidence>
<gene>
    <name evidence="11" type="ORF">O9G_003734</name>
</gene>
<evidence type="ECO:0000256" key="9">
    <source>
        <dbReference type="RuleBase" id="RU000544"/>
    </source>
</evidence>
<evidence type="ECO:0000256" key="10">
    <source>
        <dbReference type="RuleBase" id="RU004165"/>
    </source>
</evidence>
<comment type="catalytic activity">
    <reaction evidence="9">
        <text>thymidine + ATP = dTMP + ADP + H(+)</text>
        <dbReference type="Rhea" id="RHEA:19129"/>
        <dbReference type="ChEBI" id="CHEBI:15378"/>
        <dbReference type="ChEBI" id="CHEBI:17748"/>
        <dbReference type="ChEBI" id="CHEBI:30616"/>
        <dbReference type="ChEBI" id="CHEBI:63528"/>
        <dbReference type="ChEBI" id="CHEBI:456216"/>
        <dbReference type="EC" id="2.7.1.21"/>
    </reaction>
</comment>
<dbReference type="SUPFAM" id="SSF52540">
    <property type="entry name" value="P-loop containing nucleoside triphosphate hydrolases"/>
    <property type="match status" value="1"/>
</dbReference>
<sequence>MNAGKSTTLLQSSFNYKERGMRTLLFIPSIAKCRENVECDPSMLFLDRFLLGKTSSRIGLQEDAIMFDTEFNFLECLTYIYDEERIMKLNAKCNGFSNEETYLSKWVHSIDGLQSHYHCILIDEAQFLTKEQVYQLCHIIEKFNIPVLAYGLRSDFRGNTFEGSQYLLALADELTEIKTICHCGKKAIMNMRVKWIEEICDDDEVVKMEEKSKEYIKQKNSRRLKVQMVEDGAQIEIGGNDR</sequence>